<dbReference type="Proteomes" id="UP000818266">
    <property type="component" value="Unassembled WGS sequence"/>
</dbReference>
<name>A0A9E5JQ77_9MICO</name>
<keyword evidence="2" id="KW-0378">Hydrolase</keyword>
<dbReference type="Gene3D" id="3.40.800.10">
    <property type="entry name" value="Ureohydrolase domain"/>
    <property type="match status" value="1"/>
</dbReference>
<keyword evidence="6" id="KW-1185">Reference proteome</keyword>
<evidence type="ECO:0000313" key="5">
    <source>
        <dbReference type="EMBL" id="NHF62981.1"/>
    </source>
</evidence>
<sequence length="270" mass="28352">MAARFLVVPQWQGSGSDRAMRLVEGAEAILADLPAAATERVEVPLEAGDHEGTGIHRWSSIRLVRERLGRALAEHESDRDDPVIVVGGDCGVEYASIDALAARARPVLLWADAHADLNSPETSPSGAFHGMVLRALLDDGIVAPEDVLLLGVRDLDDAEAEAIERFGLRRVAADEVADAVAERAGDGADALLYLHVDLDVLDPGVFAGVGFPAPFGLQLGELCDALRAARAALPLGGAGLCEYAPPEGARDEEAGDDSAAILRIIGAFTR</sequence>
<keyword evidence="1" id="KW-0479">Metal-binding</keyword>
<reference evidence="5 6" key="2">
    <citation type="submission" date="2020-03" db="EMBL/GenBank/DDBJ databases">
        <title>Chryseoglobus sp. isolated from a deep-sea seamount.</title>
        <authorList>
            <person name="Zhang D.-C."/>
        </authorList>
    </citation>
    <scope>NUCLEOTIDE SEQUENCE [LARGE SCALE GENOMIC DNA]</scope>
    <source>
        <strain evidence="5 6">KN1116</strain>
    </source>
</reference>
<evidence type="ECO:0000313" key="6">
    <source>
        <dbReference type="Proteomes" id="UP000818266"/>
    </source>
</evidence>
<dbReference type="Pfam" id="PF00491">
    <property type="entry name" value="Arginase"/>
    <property type="match status" value="1"/>
</dbReference>
<proteinExistence type="inferred from homology"/>
<comment type="caution">
    <text evidence="5">The sequence shown here is derived from an EMBL/GenBank/DDBJ whole genome shotgun (WGS) entry which is preliminary data.</text>
</comment>
<gene>
    <name evidence="5" type="ORF">FK219_006980</name>
</gene>
<evidence type="ECO:0000256" key="3">
    <source>
        <dbReference type="ARBA" id="ARBA00023211"/>
    </source>
</evidence>
<dbReference type="PROSITE" id="PS51409">
    <property type="entry name" value="ARGINASE_2"/>
    <property type="match status" value="1"/>
</dbReference>
<keyword evidence="3" id="KW-0464">Manganese</keyword>
<evidence type="ECO:0000256" key="1">
    <source>
        <dbReference type="ARBA" id="ARBA00022723"/>
    </source>
</evidence>
<dbReference type="GO" id="GO:0004053">
    <property type="term" value="F:arginase activity"/>
    <property type="evidence" value="ECO:0007669"/>
    <property type="project" value="TreeGrafter"/>
</dbReference>
<dbReference type="EMBL" id="VIKT02000009">
    <property type="protein sequence ID" value="NHF62981.1"/>
    <property type="molecule type" value="Genomic_DNA"/>
</dbReference>
<dbReference type="CDD" id="cd09999">
    <property type="entry name" value="Arginase-like_1"/>
    <property type="match status" value="1"/>
</dbReference>
<dbReference type="GO" id="GO:0030145">
    <property type="term" value="F:manganese ion binding"/>
    <property type="evidence" value="ECO:0007669"/>
    <property type="project" value="TreeGrafter"/>
</dbReference>
<evidence type="ECO:0000256" key="2">
    <source>
        <dbReference type="ARBA" id="ARBA00022801"/>
    </source>
</evidence>
<protein>
    <submittedName>
        <fullName evidence="5">Arginase family protein</fullName>
    </submittedName>
</protein>
<dbReference type="PANTHER" id="PTHR43782:SF3">
    <property type="entry name" value="ARGINASE"/>
    <property type="match status" value="1"/>
</dbReference>
<dbReference type="InterPro" id="IPR023696">
    <property type="entry name" value="Ureohydrolase_dom_sf"/>
</dbReference>
<dbReference type="AlphaFoldDB" id="A0A9E5JQ77"/>
<dbReference type="PANTHER" id="PTHR43782">
    <property type="entry name" value="ARGINASE"/>
    <property type="match status" value="1"/>
</dbReference>
<organism evidence="5 6">
    <name type="scientific">Microcella pacifica</name>
    <dbReference type="NCBI Taxonomy" id="2591847"/>
    <lineage>
        <taxon>Bacteria</taxon>
        <taxon>Bacillati</taxon>
        <taxon>Actinomycetota</taxon>
        <taxon>Actinomycetes</taxon>
        <taxon>Micrococcales</taxon>
        <taxon>Microbacteriaceae</taxon>
        <taxon>Microcella</taxon>
    </lineage>
</organism>
<comment type="similarity">
    <text evidence="4">Belongs to the arginase family.</text>
</comment>
<dbReference type="SUPFAM" id="SSF52768">
    <property type="entry name" value="Arginase/deacetylase"/>
    <property type="match status" value="1"/>
</dbReference>
<dbReference type="GO" id="GO:0005829">
    <property type="term" value="C:cytosol"/>
    <property type="evidence" value="ECO:0007669"/>
    <property type="project" value="TreeGrafter"/>
</dbReference>
<evidence type="ECO:0000256" key="4">
    <source>
        <dbReference type="PROSITE-ProRule" id="PRU00742"/>
    </source>
</evidence>
<reference evidence="5 6" key="1">
    <citation type="submission" date="2019-06" db="EMBL/GenBank/DDBJ databases">
        <authorList>
            <person name="De-Chao Zhang Q."/>
        </authorList>
    </citation>
    <scope>NUCLEOTIDE SEQUENCE [LARGE SCALE GENOMIC DNA]</scope>
    <source>
        <strain evidence="5 6">KN1116</strain>
    </source>
</reference>
<dbReference type="InterPro" id="IPR006035">
    <property type="entry name" value="Ureohydrolase"/>
</dbReference>
<dbReference type="RefSeq" id="WP_152583471.1">
    <property type="nucleotide sequence ID" value="NZ_JAVJPO010000004.1"/>
</dbReference>
<accession>A0A9E5JQ77</accession>
<dbReference type="OrthoDB" id="7331788at2"/>